<sequence>MIDMSEIDRVEDWLIGQALHSPDMPKMFGELCEKLAECEVPISRALLAWATLHPLIEAETAFWEAQVGIEHQQFTHSEEEQEDWLKSPMRSALIERKDFLRRRLEGGNAELDYPLCVELSAKGYTDYMVITTGFDMPAISDMKGNTGIIVSWATQKPGGFSDDEVAAIHYIQKRLALAARANLEAQVTQTIAETYLGQWAGSRVLNGQIRHGDGETINAVIFYCDMRNSTRIAEDLGPERYLKFLNTYFEATGGPVLAHGGEILDFIGDAVLGVFPIAGNDLGTAVERALAAADELRERIAALNGSESNDPHLTVGLALSVGEVMFGNIGVANRLTFSVIGQTVHAAARMETLTKKVHRDILMTAEIAALASHRAEPVGAFALDGFAVERPLFALSTR</sequence>
<dbReference type="SMART" id="SM00044">
    <property type="entry name" value="CYCc"/>
    <property type="match status" value="1"/>
</dbReference>
<dbReference type="EMBL" id="QTKU01000004">
    <property type="protein sequence ID" value="MBS8262080.1"/>
    <property type="molecule type" value="Genomic_DNA"/>
</dbReference>
<dbReference type="PANTHER" id="PTHR43081:SF11">
    <property type="entry name" value="BLR2264 PROTEIN"/>
    <property type="match status" value="1"/>
</dbReference>
<comment type="caution">
    <text evidence="2">The sequence shown here is derived from an EMBL/GenBank/DDBJ whole genome shotgun (WGS) entry which is preliminary data.</text>
</comment>
<dbReference type="SUPFAM" id="SSF55073">
    <property type="entry name" value="Nucleotide cyclase"/>
    <property type="match status" value="1"/>
</dbReference>
<evidence type="ECO:0000313" key="3">
    <source>
        <dbReference type="Proteomes" id="UP000705379"/>
    </source>
</evidence>
<dbReference type="AlphaFoldDB" id="A0A944CFB6"/>
<proteinExistence type="predicted"/>
<dbReference type="PROSITE" id="PS50125">
    <property type="entry name" value="GUANYLATE_CYCLASE_2"/>
    <property type="match status" value="1"/>
</dbReference>
<gene>
    <name evidence="2" type="ORF">DYI23_17765</name>
</gene>
<reference evidence="2" key="1">
    <citation type="submission" date="2018-08" db="EMBL/GenBank/DDBJ databases">
        <authorList>
            <person name="Jin W."/>
            <person name="Wang H."/>
            <person name="Yang Y."/>
            <person name="Li M."/>
            <person name="Liu J."/>
        </authorList>
    </citation>
    <scope>NUCLEOTIDE SEQUENCE</scope>
    <source>
        <strain evidence="2">AESS21</strain>
    </source>
</reference>
<dbReference type="GO" id="GO:0035556">
    <property type="term" value="P:intracellular signal transduction"/>
    <property type="evidence" value="ECO:0007669"/>
    <property type="project" value="InterPro"/>
</dbReference>
<dbReference type="Proteomes" id="UP000705379">
    <property type="component" value="Unassembled WGS sequence"/>
</dbReference>
<dbReference type="CDD" id="cd07302">
    <property type="entry name" value="CHD"/>
    <property type="match status" value="1"/>
</dbReference>
<organism evidence="2 3">
    <name type="scientific">Roseibium polysiphoniae</name>
    <dbReference type="NCBI Taxonomy" id="2571221"/>
    <lineage>
        <taxon>Bacteria</taxon>
        <taxon>Pseudomonadati</taxon>
        <taxon>Pseudomonadota</taxon>
        <taxon>Alphaproteobacteria</taxon>
        <taxon>Hyphomicrobiales</taxon>
        <taxon>Stappiaceae</taxon>
        <taxon>Roseibium</taxon>
    </lineage>
</organism>
<dbReference type="InterPro" id="IPR029787">
    <property type="entry name" value="Nucleotide_cyclase"/>
</dbReference>
<protein>
    <submittedName>
        <fullName evidence="2">Adenylate/guanylate cyclase domain-containing protein</fullName>
    </submittedName>
</protein>
<dbReference type="Pfam" id="PF00211">
    <property type="entry name" value="Guanylate_cyc"/>
    <property type="match status" value="1"/>
</dbReference>
<evidence type="ECO:0000313" key="2">
    <source>
        <dbReference type="EMBL" id="MBS8262080.1"/>
    </source>
</evidence>
<accession>A0A944CFB6</accession>
<reference evidence="2" key="2">
    <citation type="journal article" date="2021" name="Microorganisms">
        <title>Bacterial Dimethylsulfoniopropionate Biosynthesis in the East China Sea.</title>
        <authorList>
            <person name="Liu J."/>
            <person name="Zhang Y."/>
            <person name="Liu J."/>
            <person name="Zhong H."/>
            <person name="Williams B.T."/>
            <person name="Zheng Y."/>
            <person name="Curson A.R.J."/>
            <person name="Sun C."/>
            <person name="Sun H."/>
            <person name="Song D."/>
            <person name="Wagner Mackenzie B."/>
            <person name="Bermejo Martinez A."/>
            <person name="Todd J.D."/>
            <person name="Zhang X.H."/>
        </authorList>
    </citation>
    <scope>NUCLEOTIDE SEQUENCE</scope>
    <source>
        <strain evidence="2">AESS21</strain>
    </source>
</reference>
<evidence type="ECO:0000259" key="1">
    <source>
        <dbReference type="PROSITE" id="PS50125"/>
    </source>
</evidence>
<dbReference type="GO" id="GO:0006171">
    <property type="term" value="P:cAMP biosynthetic process"/>
    <property type="evidence" value="ECO:0007669"/>
    <property type="project" value="TreeGrafter"/>
</dbReference>
<dbReference type="InterPro" id="IPR050697">
    <property type="entry name" value="Adenylyl/Guanylyl_Cyclase_3/4"/>
</dbReference>
<dbReference type="GO" id="GO:0004016">
    <property type="term" value="F:adenylate cyclase activity"/>
    <property type="evidence" value="ECO:0007669"/>
    <property type="project" value="UniProtKB-ARBA"/>
</dbReference>
<feature type="domain" description="Guanylate cyclase" evidence="1">
    <location>
        <begin position="220"/>
        <end position="351"/>
    </location>
</feature>
<dbReference type="Gene3D" id="3.30.70.1230">
    <property type="entry name" value="Nucleotide cyclase"/>
    <property type="match status" value="1"/>
</dbReference>
<name>A0A944CFB6_9HYPH</name>
<dbReference type="PANTHER" id="PTHR43081">
    <property type="entry name" value="ADENYLATE CYCLASE, TERMINAL-DIFFERENTIATION SPECIFIC-RELATED"/>
    <property type="match status" value="1"/>
</dbReference>
<dbReference type="InterPro" id="IPR001054">
    <property type="entry name" value="A/G_cyclase"/>
</dbReference>